<dbReference type="Proteomes" id="UP001596303">
    <property type="component" value="Unassembled WGS sequence"/>
</dbReference>
<protein>
    <submittedName>
        <fullName evidence="2">Thioesterase family protein</fullName>
    </submittedName>
</protein>
<keyword evidence="3" id="KW-1185">Reference proteome</keyword>
<feature type="domain" description="Acyl-CoA thioesterase-like C-terminal" evidence="1">
    <location>
        <begin position="180"/>
        <end position="303"/>
    </location>
</feature>
<reference evidence="3" key="1">
    <citation type="journal article" date="2019" name="Int. J. Syst. Evol. Microbiol.">
        <title>The Global Catalogue of Microorganisms (GCM) 10K type strain sequencing project: providing services to taxonomists for standard genome sequencing and annotation.</title>
        <authorList>
            <consortium name="The Broad Institute Genomics Platform"/>
            <consortium name="The Broad Institute Genome Sequencing Center for Infectious Disease"/>
            <person name="Wu L."/>
            <person name="Ma J."/>
        </authorList>
    </citation>
    <scope>NUCLEOTIDE SEQUENCE [LARGE SCALE GENOMIC DNA]</scope>
    <source>
        <strain evidence="3">CGMCC-1.15741</strain>
    </source>
</reference>
<proteinExistence type="predicted"/>
<gene>
    <name evidence="2" type="ORF">ACFQDM_00775</name>
</gene>
<accession>A0ABW1S4Y2</accession>
<dbReference type="Pfam" id="PF20789">
    <property type="entry name" value="4HBT_3C"/>
    <property type="match status" value="1"/>
</dbReference>
<dbReference type="InterPro" id="IPR029069">
    <property type="entry name" value="HotDog_dom_sf"/>
</dbReference>
<comment type="caution">
    <text evidence="2">The sequence shown here is derived from an EMBL/GenBank/DDBJ whole genome shotgun (WGS) entry which is preliminary data.</text>
</comment>
<sequence>MKYLSFLTELNPAWLILFQIVRFTSLSAFALPAATLPIAGVDYSEYRPAKIEGSSMYWESKRRADNPNVFDLELTEEACVGPADYQYLMGGVSLGAGMYAMEQVTGRPMIWASVQFVSNSPVGASCTVTTEVLASGRRAIQARAVIAEGDRPIHYIYGALGTRETENPQSYLKMPVVPGPEQSEPKPLMGDKPRNNLLSRLEMRTARADHAEGKEYIWFRSKDGLTMSPQWLAIVADFMPAGHPASSMSRSLDNTLRLHKLVESEWVLGEVQLFEARNGYFHGDIRMFAEDGTLLATGGQTGITLA</sequence>
<dbReference type="SUPFAM" id="SSF54637">
    <property type="entry name" value="Thioesterase/thiol ester dehydrase-isomerase"/>
    <property type="match status" value="2"/>
</dbReference>
<organism evidence="2 3">
    <name type="scientific">Ponticaulis profundi</name>
    <dbReference type="NCBI Taxonomy" id="2665222"/>
    <lineage>
        <taxon>Bacteria</taxon>
        <taxon>Pseudomonadati</taxon>
        <taxon>Pseudomonadota</taxon>
        <taxon>Alphaproteobacteria</taxon>
        <taxon>Hyphomonadales</taxon>
        <taxon>Hyphomonadaceae</taxon>
        <taxon>Ponticaulis</taxon>
    </lineage>
</organism>
<dbReference type="EMBL" id="JBHSSW010000001">
    <property type="protein sequence ID" value="MFC6196586.1"/>
    <property type="molecule type" value="Genomic_DNA"/>
</dbReference>
<dbReference type="InterPro" id="IPR049450">
    <property type="entry name" value="ACOT8-like_C"/>
</dbReference>
<dbReference type="RefSeq" id="WP_377374176.1">
    <property type="nucleotide sequence ID" value="NZ_JBHSSW010000001.1"/>
</dbReference>
<evidence type="ECO:0000259" key="1">
    <source>
        <dbReference type="Pfam" id="PF20789"/>
    </source>
</evidence>
<dbReference type="InterPro" id="IPR042171">
    <property type="entry name" value="Acyl-CoA_hotdog"/>
</dbReference>
<dbReference type="Gene3D" id="2.40.160.210">
    <property type="entry name" value="Acyl-CoA thioesterase, double hotdog domain"/>
    <property type="match status" value="1"/>
</dbReference>
<evidence type="ECO:0000313" key="3">
    <source>
        <dbReference type="Proteomes" id="UP001596303"/>
    </source>
</evidence>
<name>A0ABW1S4Y2_9PROT</name>
<evidence type="ECO:0000313" key="2">
    <source>
        <dbReference type="EMBL" id="MFC6196586.1"/>
    </source>
</evidence>